<keyword evidence="2" id="KW-0732">Signal</keyword>
<organism evidence="4 5">
    <name type="scientific">Pseudogulbenkiania subflava DSM 22618</name>
    <dbReference type="NCBI Taxonomy" id="1123014"/>
    <lineage>
        <taxon>Bacteria</taxon>
        <taxon>Pseudomonadati</taxon>
        <taxon>Pseudomonadota</taxon>
        <taxon>Betaproteobacteria</taxon>
        <taxon>Neisseriales</taxon>
        <taxon>Chromobacteriaceae</taxon>
        <taxon>Pseudogulbenkiania</taxon>
    </lineage>
</organism>
<feature type="domain" description="Surface-adhesin protein E-like" evidence="3">
    <location>
        <begin position="61"/>
        <end position="158"/>
    </location>
</feature>
<dbReference type="EMBL" id="FXAG01000034">
    <property type="protein sequence ID" value="SMF55693.1"/>
    <property type="molecule type" value="Genomic_DNA"/>
</dbReference>
<dbReference type="InterPro" id="IPR031939">
    <property type="entry name" value="Adhesin_E-like"/>
</dbReference>
<dbReference type="RefSeq" id="WP_085277908.1">
    <property type="nucleotide sequence ID" value="NZ_FXAG01000034.1"/>
</dbReference>
<feature type="region of interest" description="Disordered" evidence="1">
    <location>
        <begin position="20"/>
        <end position="53"/>
    </location>
</feature>
<dbReference type="STRING" id="1123014.SAMN02745746_03962"/>
<evidence type="ECO:0000313" key="4">
    <source>
        <dbReference type="EMBL" id="SMF55693.1"/>
    </source>
</evidence>
<proteinExistence type="predicted"/>
<feature type="chain" id="PRO_5012486811" description="Surface-adhesin protein E-like domain-containing protein" evidence="2">
    <location>
        <begin position="20"/>
        <end position="163"/>
    </location>
</feature>
<gene>
    <name evidence="4" type="ORF">SAMN02745746_03962</name>
</gene>
<keyword evidence="5" id="KW-1185">Reference proteome</keyword>
<evidence type="ECO:0000259" key="3">
    <source>
        <dbReference type="Pfam" id="PF16747"/>
    </source>
</evidence>
<dbReference type="PROSITE" id="PS51257">
    <property type="entry name" value="PROKAR_LIPOPROTEIN"/>
    <property type="match status" value="1"/>
</dbReference>
<reference evidence="5" key="1">
    <citation type="submission" date="2017-04" db="EMBL/GenBank/DDBJ databases">
        <authorList>
            <person name="Varghese N."/>
            <person name="Submissions S."/>
        </authorList>
    </citation>
    <scope>NUCLEOTIDE SEQUENCE [LARGE SCALE GENOMIC DNA]</scope>
    <source>
        <strain evidence="5">DSM 22618</strain>
    </source>
</reference>
<sequence length="163" mass="18234">MFYRVSLLTVTAALLTACASTPSAPPRKPAQLRPQPTPSAPQQANADWHNLGVSPNGNILNEIDKLSLRRQGSVVTFRDKKTIFNMKKENFLSTPRHKYSINTWQIDCASRTFRLTSVTLFDENSRLVASYLYNDSQIKPMPVVQNSASYQQMLFVCGGAQPL</sequence>
<dbReference type="AlphaFoldDB" id="A0A1Y6CH82"/>
<dbReference type="Pfam" id="PF16747">
    <property type="entry name" value="Adhesin_E"/>
    <property type="match status" value="1"/>
</dbReference>
<accession>A0A1Y6CH82</accession>
<protein>
    <recommendedName>
        <fullName evidence="3">Surface-adhesin protein E-like domain-containing protein</fullName>
    </recommendedName>
</protein>
<name>A0A1Y6CH82_9NEIS</name>
<evidence type="ECO:0000313" key="5">
    <source>
        <dbReference type="Proteomes" id="UP000192920"/>
    </source>
</evidence>
<dbReference type="Proteomes" id="UP000192920">
    <property type="component" value="Unassembled WGS sequence"/>
</dbReference>
<evidence type="ECO:0000256" key="2">
    <source>
        <dbReference type="SAM" id="SignalP"/>
    </source>
</evidence>
<feature type="signal peptide" evidence="2">
    <location>
        <begin position="1"/>
        <end position="19"/>
    </location>
</feature>
<evidence type="ECO:0000256" key="1">
    <source>
        <dbReference type="SAM" id="MobiDB-lite"/>
    </source>
</evidence>